<dbReference type="PANTHER" id="PTHR34474">
    <property type="entry name" value="SIGNAL TRANSDUCTION PROTEIN TRAP"/>
    <property type="match status" value="1"/>
</dbReference>
<reference evidence="3" key="1">
    <citation type="submission" date="2023-08" db="EMBL/GenBank/DDBJ databases">
        <authorList>
            <person name="Chen Y."/>
            <person name="Shah S."/>
            <person name="Dougan E. K."/>
            <person name="Thang M."/>
            <person name="Chan C."/>
        </authorList>
    </citation>
    <scope>NUCLEOTIDE SEQUENCE</scope>
</reference>
<dbReference type="InterPro" id="IPR011008">
    <property type="entry name" value="Dimeric_a/b-barrel"/>
</dbReference>
<dbReference type="Pfam" id="PF03992">
    <property type="entry name" value="ABM"/>
    <property type="match status" value="2"/>
</dbReference>
<dbReference type="EMBL" id="CAUJNA010003779">
    <property type="protein sequence ID" value="CAJ1409651.1"/>
    <property type="molecule type" value="Genomic_DNA"/>
</dbReference>
<evidence type="ECO:0000313" key="4">
    <source>
        <dbReference type="Proteomes" id="UP001178507"/>
    </source>
</evidence>
<keyword evidence="4" id="KW-1185">Reference proteome</keyword>
<dbReference type="Proteomes" id="UP001178507">
    <property type="component" value="Unassembled WGS sequence"/>
</dbReference>
<name>A0AA36JR43_9DINO</name>
<proteinExistence type="predicted"/>
<keyword evidence="1" id="KW-0812">Transmembrane</keyword>
<feature type="domain" description="ABM" evidence="2">
    <location>
        <begin position="67"/>
        <end position="164"/>
    </location>
</feature>
<dbReference type="PROSITE" id="PS51725">
    <property type="entry name" value="ABM"/>
    <property type="match status" value="1"/>
</dbReference>
<comment type="caution">
    <text evidence="3">The sequence shown here is derived from an EMBL/GenBank/DDBJ whole genome shotgun (WGS) entry which is preliminary data.</text>
</comment>
<dbReference type="SUPFAM" id="SSF54909">
    <property type="entry name" value="Dimeric alpha+beta barrel"/>
    <property type="match status" value="2"/>
</dbReference>
<dbReference type="InterPro" id="IPR007138">
    <property type="entry name" value="ABM_dom"/>
</dbReference>
<dbReference type="InterPro" id="IPR050404">
    <property type="entry name" value="Heme-degrading_MO"/>
</dbReference>
<dbReference type="PANTHER" id="PTHR34474:SF2">
    <property type="entry name" value="SIGNAL TRANSDUCTION PROTEIN TRAP"/>
    <property type="match status" value="1"/>
</dbReference>
<gene>
    <name evidence="3" type="ORF">EVOR1521_LOCUS30694</name>
</gene>
<keyword evidence="1" id="KW-1133">Transmembrane helix</keyword>
<evidence type="ECO:0000313" key="3">
    <source>
        <dbReference type="EMBL" id="CAJ1409651.1"/>
    </source>
</evidence>
<dbReference type="AlphaFoldDB" id="A0AA36JR43"/>
<keyword evidence="1" id="KW-0472">Membrane</keyword>
<evidence type="ECO:0000259" key="2">
    <source>
        <dbReference type="PROSITE" id="PS51725"/>
    </source>
</evidence>
<evidence type="ECO:0000256" key="1">
    <source>
        <dbReference type="SAM" id="Phobius"/>
    </source>
</evidence>
<organism evidence="3 4">
    <name type="scientific">Effrenium voratum</name>
    <dbReference type="NCBI Taxonomy" id="2562239"/>
    <lineage>
        <taxon>Eukaryota</taxon>
        <taxon>Sar</taxon>
        <taxon>Alveolata</taxon>
        <taxon>Dinophyceae</taxon>
        <taxon>Suessiales</taxon>
        <taxon>Symbiodiniaceae</taxon>
        <taxon>Effrenium</taxon>
    </lineage>
</organism>
<feature type="transmembrane region" description="Helical" evidence="1">
    <location>
        <begin position="12"/>
        <end position="32"/>
    </location>
</feature>
<accession>A0AA36JR43</accession>
<dbReference type="Gene3D" id="3.30.70.100">
    <property type="match status" value="2"/>
</dbReference>
<protein>
    <recommendedName>
        <fullName evidence="2">ABM domain-containing protein</fullName>
    </recommendedName>
</protein>
<sequence>MARRPTGSISRLRLPVLIALAIGTHVAFVIGWNKAPAPAPEFRTALAAVVAEPKATSEAALLPGERYIASNRFAVREGAEAAFEQRWAQRKSSLLTLPGFRWFSLMRRVATEGSDPPDDYSYISFTIWETKKDFNFWRKGPAFKEAHGGGGIMDFLGMIVSGFMTSKGPPKPFFWEGLAPVASADSQRLLSGPGGRPEADGKTLLDPEVFVATKRFNVAKGREEDFEKFWSERGDSQGTGFRFSQLLRRDQVPDDNCNYLGVTVWDDRAAFEKSTGMDDAGKHLTSSPSNAQRSRAVQLWKGVRGQRPEHPWTKVFLMTIVPTGDMLAGQPMTLLYEGKLVLESEAGP</sequence>